<keyword evidence="3" id="KW-1185">Reference proteome</keyword>
<accession>A0A8H4L679</accession>
<comment type="caution">
    <text evidence="2">The sequence shown here is derived from an EMBL/GenBank/DDBJ whole genome shotgun (WGS) entry which is preliminary data.</text>
</comment>
<dbReference type="Proteomes" id="UP000554235">
    <property type="component" value="Unassembled WGS sequence"/>
</dbReference>
<evidence type="ECO:0000313" key="2">
    <source>
        <dbReference type="EMBL" id="KAF4461989.1"/>
    </source>
</evidence>
<reference evidence="2 3" key="1">
    <citation type="submission" date="2020-01" db="EMBL/GenBank/DDBJ databases">
        <title>Identification and distribution of gene clusters putatively required for synthesis of sphingolipid metabolism inhibitors in phylogenetically diverse species of the filamentous fungus Fusarium.</title>
        <authorList>
            <person name="Kim H.-S."/>
            <person name="Busman M."/>
            <person name="Brown D.W."/>
            <person name="Divon H."/>
            <person name="Uhlig S."/>
            <person name="Proctor R.H."/>
        </authorList>
    </citation>
    <scope>NUCLEOTIDE SEQUENCE [LARGE SCALE GENOMIC DNA]</scope>
    <source>
        <strain evidence="2 3">NRRL 20459</strain>
    </source>
</reference>
<proteinExistence type="predicted"/>
<sequence length="130" mass="12907">MAAEPSDNPCRPGDGDDGGMANSDGGLARGSAPGGAPVTGSDTCRLFPILGSAPRFGRLMLPDVLTAQDPGDANGIEMDFRGNLDGVPSGDGVVSSMATAGIGRGSSWICAGGNKPRGADAVETILGFTR</sequence>
<gene>
    <name evidence="2" type="ORF">FALBO_11206</name>
</gene>
<protein>
    <submittedName>
        <fullName evidence="2">Uncharacterized protein</fullName>
    </submittedName>
</protein>
<evidence type="ECO:0000256" key="1">
    <source>
        <dbReference type="SAM" id="MobiDB-lite"/>
    </source>
</evidence>
<evidence type="ECO:0000313" key="3">
    <source>
        <dbReference type="Proteomes" id="UP000554235"/>
    </source>
</evidence>
<dbReference type="AlphaFoldDB" id="A0A8H4L679"/>
<organism evidence="2 3">
    <name type="scientific">Fusarium albosuccineum</name>
    <dbReference type="NCBI Taxonomy" id="1237068"/>
    <lineage>
        <taxon>Eukaryota</taxon>
        <taxon>Fungi</taxon>
        <taxon>Dikarya</taxon>
        <taxon>Ascomycota</taxon>
        <taxon>Pezizomycotina</taxon>
        <taxon>Sordariomycetes</taxon>
        <taxon>Hypocreomycetidae</taxon>
        <taxon>Hypocreales</taxon>
        <taxon>Nectriaceae</taxon>
        <taxon>Fusarium</taxon>
        <taxon>Fusarium decemcellulare species complex</taxon>
    </lineage>
</organism>
<name>A0A8H4L679_9HYPO</name>
<dbReference type="EMBL" id="JAADYS010001610">
    <property type="protein sequence ID" value="KAF4461989.1"/>
    <property type="molecule type" value="Genomic_DNA"/>
</dbReference>
<feature type="region of interest" description="Disordered" evidence="1">
    <location>
        <begin position="1"/>
        <end position="41"/>
    </location>
</feature>